<dbReference type="EC" id="3.1.26.4" evidence="13"/>
<evidence type="ECO:0000313" key="15">
    <source>
        <dbReference type="EMBL" id="QAY64694.1"/>
    </source>
</evidence>
<dbReference type="InterPro" id="IPR024567">
    <property type="entry name" value="RNase_HII/HIII_dom"/>
</dbReference>
<dbReference type="OrthoDB" id="9803420at2"/>
<comment type="function">
    <text evidence="3 13">Endonuclease that specifically degrades the RNA of RNA-DNA hybrids.</text>
</comment>
<dbReference type="GO" id="GO:0003723">
    <property type="term" value="F:RNA binding"/>
    <property type="evidence" value="ECO:0007669"/>
    <property type="project" value="UniProtKB-UniRule"/>
</dbReference>
<organism evidence="15 16">
    <name type="scientific">Xylanimonas allomyrinae</name>
    <dbReference type="NCBI Taxonomy" id="2509459"/>
    <lineage>
        <taxon>Bacteria</taxon>
        <taxon>Bacillati</taxon>
        <taxon>Actinomycetota</taxon>
        <taxon>Actinomycetes</taxon>
        <taxon>Micrococcales</taxon>
        <taxon>Promicromonosporaceae</taxon>
        <taxon>Xylanimonas</taxon>
    </lineage>
</organism>
<evidence type="ECO:0000256" key="8">
    <source>
        <dbReference type="ARBA" id="ARBA00022723"/>
    </source>
</evidence>
<dbReference type="Gene3D" id="3.30.420.10">
    <property type="entry name" value="Ribonuclease H-like superfamily/Ribonuclease H"/>
    <property type="match status" value="1"/>
</dbReference>
<dbReference type="SUPFAM" id="SSF53098">
    <property type="entry name" value="Ribonuclease H-like"/>
    <property type="match status" value="1"/>
</dbReference>
<evidence type="ECO:0000256" key="1">
    <source>
        <dbReference type="ARBA" id="ARBA00000077"/>
    </source>
</evidence>
<keyword evidence="9 12" id="KW-0255">Endonuclease</keyword>
<keyword evidence="11" id="KW-0464">Manganese</keyword>
<dbReference type="CDD" id="cd07182">
    <property type="entry name" value="RNase_HII_bacteria_HII_like"/>
    <property type="match status" value="1"/>
</dbReference>
<dbReference type="GO" id="GO:0005737">
    <property type="term" value="C:cytoplasm"/>
    <property type="evidence" value="ECO:0007669"/>
    <property type="project" value="UniProtKB-SubCell"/>
</dbReference>
<dbReference type="GO" id="GO:0043137">
    <property type="term" value="P:DNA replication, removal of RNA primer"/>
    <property type="evidence" value="ECO:0007669"/>
    <property type="project" value="TreeGrafter"/>
</dbReference>
<evidence type="ECO:0000256" key="13">
    <source>
        <dbReference type="RuleBase" id="RU003515"/>
    </source>
</evidence>
<dbReference type="NCBIfam" id="NF000595">
    <property type="entry name" value="PRK00015.1-3"/>
    <property type="match status" value="1"/>
</dbReference>
<dbReference type="InterPro" id="IPR036397">
    <property type="entry name" value="RNaseH_sf"/>
</dbReference>
<evidence type="ECO:0000256" key="10">
    <source>
        <dbReference type="ARBA" id="ARBA00022801"/>
    </source>
</evidence>
<evidence type="ECO:0000256" key="9">
    <source>
        <dbReference type="ARBA" id="ARBA00022759"/>
    </source>
</evidence>
<keyword evidence="8 12" id="KW-0479">Metal-binding</keyword>
<feature type="binding site" evidence="12">
    <location>
        <position position="3"/>
    </location>
    <ligand>
        <name>a divalent metal cation</name>
        <dbReference type="ChEBI" id="CHEBI:60240"/>
    </ligand>
</feature>
<evidence type="ECO:0000256" key="2">
    <source>
        <dbReference type="ARBA" id="ARBA00001946"/>
    </source>
</evidence>
<protein>
    <recommendedName>
        <fullName evidence="13">Ribonuclease</fullName>
        <ecNumber evidence="13">3.1.26.4</ecNumber>
    </recommendedName>
</protein>
<evidence type="ECO:0000256" key="3">
    <source>
        <dbReference type="ARBA" id="ARBA00004065"/>
    </source>
</evidence>
<comment type="similarity">
    <text evidence="5 13">Belongs to the RNase HII family.</text>
</comment>
<comment type="cofactor">
    <cofactor evidence="2">
        <name>Mg(2+)</name>
        <dbReference type="ChEBI" id="CHEBI:18420"/>
    </cofactor>
</comment>
<dbReference type="PANTHER" id="PTHR10954:SF18">
    <property type="entry name" value="RIBONUCLEASE HII"/>
    <property type="match status" value="1"/>
</dbReference>
<evidence type="ECO:0000256" key="11">
    <source>
        <dbReference type="ARBA" id="ARBA00023211"/>
    </source>
</evidence>
<accession>A0A4P6EPI9</accession>
<dbReference type="KEGG" id="xyl:ET495_02045"/>
<dbReference type="EMBL" id="CP035495">
    <property type="protein sequence ID" value="QAY64694.1"/>
    <property type="molecule type" value="Genomic_DNA"/>
</dbReference>
<sequence>MDEVGRGALAGPVSVGVVVVDAATRTAPKGLADSKLLTPAAREALVPQLQRWPVAWAVGHAGPAEIDAHGIIAALRLAGRRALAQVRRTCGDVDVVLLDGSHDWLSRGQVDLFEAADLDVAGAPDVDPAVRTMVKADLQCSSVAAASVLAKVERDLLLTRLARQYPAYAWEQNKGYAAPAHVAALRRHGTTPQHRRSWNLRAIAGDPAEPTGFAEAFAQSLDLPADVPVRADLRG</sequence>
<comment type="cofactor">
    <cofactor evidence="12">
        <name>Mn(2+)</name>
        <dbReference type="ChEBI" id="CHEBI:29035"/>
    </cofactor>
    <cofactor evidence="12">
        <name>Mg(2+)</name>
        <dbReference type="ChEBI" id="CHEBI:18420"/>
    </cofactor>
    <text evidence="12">Manganese or magnesium. Binds 1 divalent metal ion per monomer in the absence of substrate. May bind a second metal ion after substrate binding.</text>
</comment>
<dbReference type="PROSITE" id="PS51975">
    <property type="entry name" value="RNASE_H_2"/>
    <property type="match status" value="1"/>
</dbReference>
<evidence type="ECO:0000259" key="14">
    <source>
        <dbReference type="PROSITE" id="PS51975"/>
    </source>
</evidence>
<dbReference type="InterPro" id="IPR012337">
    <property type="entry name" value="RNaseH-like_sf"/>
</dbReference>
<dbReference type="AlphaFoldDB" id="A0A4P6EPI9"/>
<name>A0A4P6EPI9_9MICO</name>
<keyword evidence="7 12" id="KW-0540">Nuclease</keyword>
<evidence type="ECO:0000256" key="12">
    <source>
        <dbReference type="PROSITE-ProRule" id="PRU01319"/>
    </source>
</evidence>
<evidence type="ECO:0000313" key="16">
    <source>
        <dbReference type="Proteomes" id="UP000291758"/>
    </source>
</evidence>
<proteinExistence type="inferred from homology"/>
<reference evidence="15 16" key="1">
    <citation type="submission" date="2019-01" db="EMBL/GenBank/DDBJ databases">
        <title>Genome sequencing of strain 2JSPR-7.</title>
        <authorList>
            <person name="Heo J."/>
            <person name="Kim S.-J."/>
            <person name="Kim J.-S."/>
            <person name="Hong S.-B."/>
            <person name="Kwon S.-W."/>
        </authorList>
    </citation>
    <scope>NUCLEOTIDE SEQUENCE [LARGE SCALE GENOMIC DNA]</scope>
    <source>
        <strain evidence="15 16">2JSPR-7</strain>
    </source>
</reference>
<dbReference type="InterPro" id="IPR001352">
    <property type="entry name" value="RNase_HII/HIII"/>
</dbReference>
<evidence type="ECO:0000256" key="4">
    <source>
        <dbReference type="ARBA" id="ARBA00004496"/>
    </source>
</evidence>
<dbReference type="Pfam" id="PF01351">
    <property type="entry name" value="RNase_HII"/>
    <property type="match status" value="1"/>
</dbReference>
<comment type="subcellular location">
    <subcellularLocation>
        <location evidence="4">Cytoplasm</location>
    </subcellularLocation>
</comment>
<keyword evidence="6" id="KW-0963">Cytoplasm</keyword>
<evidence type="ECO:0000256" key="7">
    <source>
        <dbReference type="ARBA" id="ARBA00022722"/>
    </source>
</evidence>
<feature type="domain" description="RNase H type-2" evidence="14">
    <location>
        <begin position="1"/>
        <end position="210"/>
    </location>
</feature>
<dbReference type="GO" id="GO:0032299">
    <property type="term" value="C:ribonuclease H2 complex"/>
    <property type="evidence" value="ECO:0007669"/>
    <property type="project" value="TreeGrafter"/>
</dbReference>
<evidence type="ECO:0000256" key="6">
    <source>
        <dbReference type="ARBA" id="ARBA00022490"/>
    </source>
</evidence>
<comment type="catalytic activity">
    <reaction evidence="1 12 13">
        <text>Endonucleolytic cleavage to 5'-phosphomonoester.</text>
        <dbReference type="EC" id="3.1.26.4"/>
    </reaction>
</comment>
<keyword evidence="10 12" id="KW-0378">Hydrolase</keyword>
<dbReference type="GO" id="GO:0046872">
    <property type="term" value="F:metal ion binding"/>
    <property type="evidence" value="ECO:0007669"/>
    <property type="project" value="UniProtKB-KW"/>
</dbReference>
<dbReference type="GO" id="GO:0006298">
    <property type="term" value="P:mismatch repair"/>
    <property type="evidence" value="ECO:0007669"/>
    <property type="project" value="TreeGrafter"/>
</dbReference>
<dbReference type="Proteomes" id="UP000291758">
    <property type="component" value="Chromosome"/>
</dbReference>
<keyword evidence="16" id="KW-1185">Reference proteome</keyword>
<feature type="binding site" evidence="12">
    <location>
        <position position="2"/>
    </location>
    <ligand>
        <name>a divalent metal cation</name>
        <dbReference type="ChEBI" id="CHEBI:60240"/>
    </ligand>
</feature>
<feature type="binding site" evidence="12">
    <location>
        <position position="99"/>
    </location>
    <ligand>
        <name>a divalent metal cation</name>
        <dbReference type="ChEBI" id="CHEBI:60240"/>
    </ligand>
</feature>
<evidence type="ECO:0000256" key="5">
    <source>
        <dbReference type="ARBA" id="ARBA00007383"/>
    </source>
</evidence>
<dbReference type="GO" id="GO:0004523">
    <property type="term" value="F:RNA-DNA hybrid ribonuclease activity"/>
    <property type="evidence" value="ECO:0007669"/>
    <property type="project" value="UniProtKB-UniRule"/>
</dbReference>
<dbReference type="PANTHER" id="PTHR10954">
    <property type="entry name" value="RIBONUCLEASE H2 SUBUNIT A"/>
    <property type="match status" value="1"/>
</dbReference>
<gene>
    <name evidence="15" type="ORF">ET495_02045</name>
</gene>
<dbReference type="InterPro" id="IPR022898">
    <property type="entry name" value="RNase_HII"/>
</dbReference>